<dbReference type="InterPro" id="IPR051257">
    <property type="entry name" value="Diverse_CBS-Domain"/>
</dbReference>
<reference evidence="6" key="1">
    <citation type="submission" date="2019-07" db="EMBL/GenBank/DDBJ databases">
        <title>Bacillus alkalisoli sp. nov. isolated from saline soil.</title>
        <authorList>
            <person name="Sun J.-Q."/>
            <person name="Xu L."/>
        </authorList>
    </citation>
    <scope>NUCLEOTIDE SEQUENCE [LARGE SCALE GENOMIC DNA]</scope>
    <source>
        <strain evidence="6">M4U3P1</strain>
    </source>
</reference>
<dbReference type="SMART" id="SM00116">
    <property type="entry name" value="CBS"/>
    <property type="match status" value="2"/>
</dbReference>
<accession>A0A859FIM0</accession>
<protein>
    <submittedName>
        <fullName evidence="5">CBS domain-containing protein</fullName>
    </submittedName>
</protein>
<dbReference type="PANTHER" id="PTHR43080">
    <property type="entry name" value="CBS DOMAIN-CONTAINING PROTEIN CBSX3, MITOCHONDRIAL"/>
    <property type="match status" value="1"/>
</dbReference>
<dbReference type="KEGG" id="psua:FLK61_36045"/>
<keyword evidence="1 2" id="KW-0129">CBS domain</keyword>
<dbReference type="PROSITE" id="PS51671">
    <property type="entry name" value="ACT"/>
    <property type="match status" value="1"/>
</dbReference>
<name>A0A859FIM0_9BACI</name>
<dbReference type="PANTHER" id="PTHR43080:SF2">
    <property type="entry name" value="CBS DOMAIN-CONTAINING PROTEIN"/>
    <property type="match status" value="1"/>
</dbReference>
<feature type="domain" description="CBS" evidence="3">
    <location>
        <begin position="64"/>
        <end position="123"/>
    </location>
</feature>
<dbReference type="PROSITE" id="PS51371">
    <property type="entry name" value="CBS"/>
    <property type="match status" value="2"/>
</dbReference>
<dbReference type="CDD" id="cd04584">
    <property type="entry name" value="CBS_pair_AcuB_like"/>
    <property type="match status" value="1"/>
</dbReference>
<dbReference type="SUPFAM" id="SSF55021">
    <property type="entry name" value="ACT-like"/>
    <property type="match status" value="1"/>
</dbReference>
<evidence type="ECO:0000313" key="5">
    <source>
        <dbReference type="EMBL" id="QKS72075.1"/>
    </source>
</evidence>
<evidence type="ECO:0000259" key="3">
    <source>
        <dbReference type="PROSITE" id="PS51371"/>
    </source>
</evidence>
<dbReference type="InterPro" id="IPR002912">
    <property type="entry name" value="ACT_dom"/>
</dbReference>
<dbReference type="AlphaFoldDB" id="A0A859FIM0"/>
<keyword evidence="6" id="KW-1185">Reference proteome</keyword>
<evidence type="ECO:0000259" key="4">
    <source>
        <dbReference type="PROSITE" id="PS51671"/>
    </source>
</evidence>
<dbReference type="InterPro" id="IPR000644">
    <property type="entry name" value="CBS_dom"/>
</dbReference>
<evidence type="ECO:0000256" key="1">
    <source>
        <dbReference type="ARBA" id="ARBA00023122"/>
    </source>
</evidence>
<dbReference type="Pfam" id="PF00571">
    <property type="entry name" value="CBS"/>
    <property type="match status" value="2"/>
</dbReference>
<dbReference type="InterPro" id="IPR046342">
    <property type="entry name" value="CBS_dom_sf"/>
</dbReference>
<dbReference type="InterPro" id="IPR054480">
    <property type="entry name" value="AHAS_small-like_ACT"/>
</dbReference>
<dbReference type="Proteomes" id="UP000318138">
    <property type="component" value="Chromosome"/>
</dbReference>
<gene>
    <name evidence="5" type="ORF">FLK61_36045</name>
</gene>
<dbReference type="SUPFAM" id="SSF54631">
    <property type="entry name" value="CBS-domain pair"/>
    <property type="match status" value="1"/>
</dbReference>
<evidence type="ECO:0000313" key="6">
    <source>
        <dbReference type="Proteomes" id="UP000318138"/>
    </source>
</evidence>
<dbReference type="RefSeq" id="WP_176010059.1">
    <property type="nucleotide sequence ID" value="NZ_CP041372.2"/>
</dbReference>
<proteinExistence type="predicted"/>
<dbReference type="EMBL" id="CP041372">
    <property type="protein sequence ID" value="QKS72075.1"/>
    <property type="molecule type" value="Genomic_DNA"/>
</dbReference>
<organism evidence="5 6">
    <name type="scientific">Paenalkalicoccus suaedae</name>
    <dbReference type="NCBI Taxonomy" id="2592382"/>
    <lineage>
        <taxon>Bacteria</taxon>
        <taxon>Bacillati</taxon>
        <taxon>Bacillota</taxon>
        <taxon>Bacilli</taxon>
        <taxon>Bacillales</taxon>
        <taxon>Bacillaceae</taxon>
        <taxon>Paenalkalicoccus</taxon>
    </lineage>
</organism>
<dbReference type="Gene3D" id="3.30.70.260">
    <property type="match status" value="1"/>
</dbReference>
<sequence>MQIKEMMTKVLHTVTKDTDVREALATMEQQSIRHLPVLDQTNSLIGILSKLDIVHMEGTVGDVMSASVITTHPTDFVEDAAAWMLDNHIHCLPVLENGELVGIVTDTDLLHTIITLTGANKPSSRIELEVENEPGQLASITAITRDLGFNIQSIFAIPGQKYGRTRVVIRLQSMHVHKLVETFNTEQYTVLWPPTLGADHL</sequence>
<dbReference type="Pfam" id="PF22629">
    <property type="entry name" value="ACT_AHAS_ss"/>
    <property type="match status" value="1"/>
</dbReference>
<evidence type="ECO:0000256" key="2">
    <source>
        <dbReference type="PROSITE-ProRule" id="PRU00703"/>
    </source>
</evidence>
<feature type="domain" description="ACT" evidence="4">
    <location>
        <begin position="125"/>
        <end position="198"/>
    </location>
</feature>
<dbReference type="Gene3D" id="3.10.580.10">
    <property type="entry name" value="CBS-domain"/>
    <property type="match status" value="2"/>
</dbReference>
<feature type="domain" description="CBS" evidence="3">
    <location>
        <begin position="7"/>
        <end position="63"/>
    </location>
</feature>
<dbReference type="InterPro" id="IPR045865">
    <property type="entry name" value="ACT-like_dom_sf"/>
</dbReference>